<protein>
    <submittedName>
        <fullName evidence="4">Reverse transcriptase domain-containing protein</fullName>
    </submittedName>
</protein>
<reference evidence="4" key="1">
    <citation type="journal article" date="2019" name="Sci. Rep.">
        <title>Draft genome of Tanacetum cinerariifolium, the natural source of mosquito coil.</title>
        <authorList>
            <person name="Yamashiro T."/>
            <person name="Shiraishi A."/>
            <person name="Satake H."/>
            <person name="Nakayama K."/>
        </authorList>
    </citation>
    <scope>NUCLEOTIDE SEQUENCE</scope>
</reference>
<evidence type="ECO:0000256" key="1">
    <source>
        <dbReference type="SAM" id="Coils"/>
    </source>
</evidence>
<proteinExistence type="predicted"/>
<dbReference type="InterPro" id="IPR005162">
    <property type="entry name" value="Retrotrans_gag_dom"/>
</dbReference>
<comment type="caution">
    <text evidence="4">The sequence shown here is derived from an EMBL/GenBank/DDBJ whole genome shotgun (WGS) entry which is preliminary data.</text>
</comment>
<accession>A0A699GT49</accession>
<keyword evidence="4" id="KW-0548">Nucleotidyltransferase</keyword>
<evidence type="ECO:0000256" key="2">
    <source>
        <dbReference type="SAM" id="MobiDB-lite"/>
    </source>
</evidence>
<evidence type="ECO:0000313" key="4">
    <source>
        <dbReference type="EMBL" id="GEW16377.1"/>
    </source>
</evidence>
<dbReference type="PANTHER" id="PTHR33223:SF11">
    <property type="entry name" value="ELEMENT PROTEIN, PUTATIVE-RELATED"/>
    <property type="match status" value="1"/>
</dbReference>
<dbReference type="AlphaFoldDB" id="A0A699GT49"/>
<sequence length="727" mass="84035">MNPLIYITKKNKEAASYTLIRTKVALRSLEWDLRADDLHRSMMRWIELRRRDIGLVIVRFVVECCDEAVNVVDGSCGMVLFYWSYDLSLFSFLSHSAVLLTESLTQSPMLDRTDFASWKQRIQLYFWGKENGVNILKSIDEGPFQMETLRETVTEGTEGETIHDYYVRFVKLINDMRNIKMTMSRMQLNFKFINNMLPEWGRFITAMKLNKGLRDSNYDQLYAYLKQHEVHADEKKMMLDRFTQHTVDPLALMVDRIEDMGTMHGVQVQLVIGELRTEFADDCDAFDSDADEVPTAHTMFMANLSSADPVYDEAGPFYDSDVLSEVHDHDDYQDAVCEHHEVHEMHDDVQPNYVVDSHTGYTSDSNMIPYDQYVMDNTVQIVQSNVSTVPNDAYMMILNDVHEPPAQHVYVITQTKVVDKSLTAEVAKYKEQVKQYERRARFELTKKEHKIDEELRIVITDRNIKEENLKKGTSFYKNATCFYHQPSQVNDSITPKVLAPGMYAIDLEPIPPCLRNNREVHLDYLKHLKESVATLHEIVEEAKVERPPRVDPTLLNDFNMDTNRNSDDVPPPEGGDLPVPDLQTIEELCQPTLNGRGGPIALIEIQAKNFGLKNDMIQQVQNSCQFHGLPGDDANKHLDKFLHVTQRIKVNGVIDDALRLFIFPHSLTHHATAWFDHLPRNSKTTFELMAKMFLGKYFSPSMVTKLRNEITNFHQRPDESLFKACER</sequence>
<dbReference type="Pfam" id="PF03732">
    <property type="entry name" value="Retrotrans_gag"/>
    <property type="match status" value="1"/>
</dbReference>
<name>A0A699GT49_TANCI</name>
<evidence type="ECO:0000259" key="3">
    <source>
        <dbReference type="Pfam" id="PF03732"/>
    </source>
</evidence>
<dbReference type="PANTHER" id="PTHR33223">
    <property type="entry name" value="CCHC-TYPE DOMAIN-CONTAINING PROTEIN"/>
    <property type="match status" value="1"/>
</dbReference>
<organism evidence="4">
    <name type="scientific">Tanacetum cinerariifolium</name>
    <name type="common">Dalmatian daisy</name>
    <name type="synonym">Chrysanthemum cinerariifolium</name>
    <dbReference type="NCBI Taxonomy" id="118510"/>
    <lineage>
        <taxon>Eukaryota</taxon>
        <taxon>Viridiplantae</taxon>
        <taxon>Streptophyta</taxon>
        <taxon>Embryophyta</taxon>
        <taxon>Tracheophyta</taxon>
        <taxon>Spermatophyta</taxon>
        <taxon>Magnoliopsida</taxon>
        <taxon>eudicotyledons</taxon>
        <taxon>Gunneridae</taxon>
        <taxon>Pentapetalae</taxon>
        <taxon>asterids</taxon>
        <taxon>campanulids</taxon>
        <taxon>Asterales</taxon>
        <taxon>Asteraceae</taxon>
        <taxon>Asteroideae</taxon>
        <taxon>Anthemideae</taxon>
        <taxon>Anthemidinae</taxon>
        <taxon>Tanacetum</taxon>
    </lineage>
</organism>
<feature type="region of interest" description="Disordered" evidence="2">
    <location>
        <begin position="549"/>
        <end position="574"/>
    </location>
</feature>
<dbReference type="EMBL" id="BKCJ010047487">
    <property type="protein sequence ID" value="GEW16377.1"/>
    <property type="molecule type" value="Genomic_DNA"/>
</dbReference>
<keyword evidence="4" id="KW-0695">RNA-directed DNA polymerase</keyword>
<gene>
    <name evidence="4" type="ORF">Tci_188353</name>
</gene>
<dbReference type="GO" id="GO:0003964">
    <property type="term" value="F:RNA-directed DNA polymerase activity"/>
    <property type="evidence" value="ECO:0007669"/>
    <property type="project" value="UniProtKB-KW"/>
</dbReference>
<keyword evidence="4" id="KW-0808">Transferase</keyword>
<keyword evidence="1" id="KW-0175">Coiled coil</keyword>
<feature type="domain" description="Retrotransposon gag" evidence="3">
    <location>
        <begin position="662"/>
        <end position="725"/>
    </location>
</feature>
<feature type="coiled-coil region" evidence="1">
    <location>
        <begin position="419"/>
        <end position="446"/>
    </location>
</feature>